<evidence type="ECO:0000256" key="2">
    <source>
        <dbReference type="ARBA" id="ARBA00023080"/>
    </source>
</evidence>
<dbReference type="Proteomes" id="UP001375370">
    <property type="component" value="Chromosome"/>
</dbReference>
<organism evidence="3 4">
    <name type="scientific">Candidatus Dehalogenimonas loeffleri</name>
    <dbReference type="NCBI Taxonomy" id="3127115"/>
    <lineage>
        <taxon>Bacteria</taxon>
        <taxon>Bacillati</taxon>
        <taxon>Chloroflexota</taxon>
        <taxon>Dehalococcoidia</taxon>
        <taxon>Dehalococcoidales</taxon>
        <taxon>Dehalococcoidaceae</taxon>
        <taxon>Dehalogenimonas</taxon>
    </lineage>
</organism>
<proteinExistence type="predicted"/>
<dbReference type="PANTHER" id="PTHR42680:SF1">
    <property type="entry name" value="DEOXYURIDINE 5'-TRIPHOSPHATE NUCLEOTIDOHYDROLASE"/>
    <property type="match status" value="1"/>
</dbReference>
<dbReference type="EMBL" id="CP146612">
    <property type="protein sequence ID" value="WWX25794.1"/>
    <property type="molecule type" value="Genomic_DNA"/>
</dbReference>
<reference evidence="3 4" key="1">
    <citation type="submission" date="2024-03" db="EMBL/GenBank/DDBJ databases">
        <title>A Dehalogenimonas Isolated from Estuarine Sediments Dihaloeliminates Chlorinated Alkanes.</title>
        <authorList>
            <person name="Yang Y."/>
            <person name="Wang H."/>
        </authorList>
    </citation>
    <scope>NUCLEOTIDE SEQUENCE [LARGE SCALE GENOMIC DNA]</scope>
    <source>
        <strain evidence="3 4">W</strain>
    </source>
</reference>
<accession>A0ABZ2J4H1</accession>
<keyword evidence="4" id="KW-1185">Reference proteome</keyword>
<dbReference type="SUPFAM" id="SSF51283">
    <property type="entry name" value="dUTPase-like"/>
    <property type="match status" value="1"/>
</dbReference>
<dbReference type="Gene3D" id="2.70.40.10">
    <property type="match status" value="1"/>
</dbReference>
<gene>
    <name evidence="3" type="ORF">V8247_02150</name>
</gene>
<evidence type="ECO:0000313" key="3">
    <source>
        <dbReference type="EMBL" id="WWX25794.1"/>
    </source>
</evidence>
<dbReference type="CDD" id="cd07557">
    <property type="entry name" value="trimeric_dUTPase"/>
    <property type="match status" value="1"/>
</dbReference>
<dbReference type="InterPro" id="IPR036157">
    <property type="entry name" value="dUTPase-like_sf"/>
</dbReference>
<dbReference type="NCBIfam" id="NF002598">
    <property type="entry name" value="PRK02253.1"/>
    <property type="match status" value="1"/>
</dbReference>
<keyword evidence="1" id="KW-0378">Hydrolase</keyword>
<evidence type="ECO:0000313" key="4">
    <source>
        <dbReference type="Proteomes" id="UP001375370"/>
    </source>
</evidence>
<sequence length="172" mass="19085">MTALAKTELLQLIQGTPPLLTDYPDLEAQLQPNGVDLTLKEVFSIKGQGVIPVSNTGRELSTLTPLTYDDTGRIHLPPGNYLITYNEVVSLPKNVMALGRARSSLLRCGTAIHTAVWDAGYSGRSQSLMVVYNRDGITFERNARLMQLVFFRLSGTTEGYEGIYQNENTIRY</sequence>
<dbReference type="RefSeq" id="WP_338738319.1">
    <property type="nucleotide sequence ID" value="NZ_CP146612.1"/>
</dbReference>
<dbReference type="Pfam" id="PF22769">
    <property type="entry name" value="DCD"/>
    <property type="match status" value="1"/>
</dbReference>
<keyword evidence="2" id="KW-0546">Nucleotide metabolism</keyword>
<dbReference type="PANTHER" id="PTHR42680">
    <property type="entry name" value="DCTP DEAMINASE"/>
    <property type="match status" value="1"/>
</dbReference>
<name>A0ABZ2J4H1_9CHLR</name>
<dbReference type="InterPro" id="IPR011962">
    <property type="entry name" value="dCTP_deaminase"/>
</dbReference>
<evidence type="ECO:0000256" key="1">
    <source>
        <dbReference type="ARBA" id="ARBA00022801"/>
    </source>
</evidence>
<protein>
    <submittedName>
        <fullName evidence="3">Deoxyuridine 5'-triphosphate nucleotidohydrolase</fullName>
    </submittedName>
</protein>
<dbReference type="InterPro" id="IPR033704">
    <property type="entry name" value="dUTPase_trimeric"/>
</dbReference>